<dbReference type="SMART" id="SM01003">
    <property type="entry name" value="AlaDh_PNT_N"/>
    <property type="match status" value="1"/>
</dbReference>
<dbReference type="GO" id="GO:0005886">
    <property type="term" value="C:plasma membrane"/>
    <property type="evidence" value="ECO:0007669"/>
    <property type="project" value="TreeGrafter"/>
</dbReference>
<dbReference type="SUPFAM" id="SSF51735">
    <property type="entry name" value="NAD(P)-binding Rossmann-fold domains"/>
    <property type="match status" value="1"/>
</dbReference>
<dbReference type="Proteomes" id="UP000178526">
    <property type="component" value="Unassembled WGS sequence"/>
</dbReference>
<feature type="domain" description="Alanine dehydrogenase/pyridine nucleotide transhydrogenase NAD(H)-binding" evidence="2">
    <location>
        <begin position="150"/>
        <end position="298"/>
    </location>
</feature>
<dbReference type="EMBL" id="MGDB01000114">
    <property type="protein sequence ID" value="OGL39639.1"/>
    <property type="molecule type" value="Genomic_DNA"/>
</dbReference>
<dbReference type="InterPro" id="IPR007886">
    <property type="entry name" value="AlaDH/PNT_N"/>
</dbReference>
<evidence type="ECO:0000256" key="1">
    <source>
        <dbReference type="ARBA" id="ARBA00023002"/>
    </source>
</evidence>
<dbReference type="SMART" id="SM01002">
    <property type="entry name" value="AlaDh_PNT_C"/>
    <property type="match status" value="1"/>
</dbReference>
<evidence type="ECO:0000313" key="5">
    <source>
        <dbReference type="Proteomes" id="UP000178526"/>
    </source>
</evidence>
<organism evidence="4 5">
    <name type="scientific">Candidatus Schekmanbacteria bacterium GWA2_38_11</name>
    <dbReference type="NCBI Taxonomy" id="1817876"/>
    <lineage>
        <taxon>Bacteria</taxon>
        <taxon>Candidatus Schekmaniibacteriota</taxon>
    </lineage>
</organism>
<dbReference type="Pfam" id="PF01262">
    <property type="entry name" value="AlaDh_PNT_C"/>
    <property type="match status" value="1"/>
</dbReference>
<reference evidence="4 5" key="1">
    <citation type="journal article" date="2016" name="Nat. Commun.">
        <title>Thousands of microbial genomes shed light on interconnected biogeochemical processes in an aquifer system.</title>
        <authorList>
            <person name="Anantharaman K."/>
            <person name="Brown C.T."/>
            <person name="Hug L.A."/>
            <person name="Sharon I."/>
            <person name="Castelle C.J."/>
            <person name="Probst A.J."/>
            <person name="Thomas B.C."/>
            <person name="Singh A."/>
            <person name="Wilkins M.J."/>
            <person name="Karaoz U."/>
            <person name="Brodie E.L."/>
            <person name="Williams K.H."/>
            <person name="Hubbard S.S."/>
            <person name="Banfield J.F."/>
        </authorList>
    </citation>
    <scope>NUCLEOTIDE SEQUENCE [LARGE SCALE GENOMIC DNA]</scope>
</reference>
<dbReference type="GO" id="GO:0000286">
    <property type="term" value="F:alanine dehydrogenase activity"/>
    <property type="evidence" value="ECO:0007669"/>
    <property type="project" value="TreeGrafter"/>
</dbReference>
<comment type="caution">
    <text evidence="4">The sequence shown here is derived from an EMBL/GenBank/DDBJ whole genome shotgun (WGS) entry which is preliminary data.</text>
</comment>
<dbReference type="SUPFAM" id="SSF52283">
    <property type="entry name" value="Formate/glycerate dehydrogenase catalytic domain-like"/>
    <property type="match status" value="1"/>
</dbReference>
<dbReference type="Pfam" id="PF05222">
    <property type="entry name" value="AlaDh_PNT_N"/>
    <property type="match status" value="1"/>
</dbReference>
<evidence type="ECO:0000313" key="4">
    <source>
        <dbReference type="EMBL" id="OGL39639.1"/>
    </source>
</evidence>
<accession>A0A1F7RDM8</accession>
<dbReference type="Gene3D" id="3.40.50.720">
    <property type="entry name" value="NAD(P)-binding Rossmann-like Domain"/>
    <property type="match status" value="2"/>
</dbReference>
<name>A0A1F7RDM8_9BACT</name>
<dbReference type="PANTHER" id="PTHR42795:SF1">
    <property type="entry name" value="ALANINE DEHYDROGENASE"/>
    <property type="match status" value="1"/>
</dbReference>
<keyword evidence="1" id="KW-0560">Oxidoreductase</keyword>
<protein>
    <submittedName>
        <fullName evidence="4">Uncharacterized protein</fullName>
    </submittedName>
</protein>
<dbReference type="InterPro" id="IPR036291">
    <property type="entry name" value="NAD(P)-bd_dom_sf"/>
</dbReference>
<dbReference type="GO" id="GO:0006524">
    <property type="term" value="P:alanine catabolic process"/>
    <property type="evidence" value="ECO:0007669"/>
    <property type="project" value="TreeGrafter"/>
</dbReference>
<sequence length="373" mass="40089">MDIGIAYDTKKEDLRVPLSPGAVNTLVKNGHPVYLLKGAGESSDFRDEDYIKKGAKIVYSEEELYQRGKLIVTVTPPPVETIPLINSESILMSFLHLAAASEKYLNELLKKKITAIGYEVITDTSGEFPVLSSTSEIAGSLSIQIAAHYLQTNLGGKGILLGGAPGIQPARILIIGAGSVGRAAARAASALGATVLIVDRDVKKLRLVEQHFRERVATGFSSAHSLAEWAKDADVVIGAVYIKGAKTPVVISEEVVASMKKKSLIIDLAIDQGGCVATSRPTTLKSPAYEYKGVIHYCVPNITSLVAHSSSLSLSHVLFPYVLEIADRADRGENFLKAIPDLAAGTYIHKGKITMKVLADFFKKEYSPIESIL</sequence>
<dbReference type="InterPro" id="IPR007698">
    <property type="entry name" value="AlaDH/PNT_NAD(H)-bd"/>
</dbReference>
<evidence type="ECO:0000259" key="2">
    <source>
        <dbReference type="SMART" id="SM01002"/>
    </source>
</evidence>
<dbReference type="AlphaFoldDB" id="A0A1F7RDM8"/>
<feature type="domain" description="Alanine dehydrogenase/pyridine nucleotide transhydrogenase N-terminal" evidence="3">
    <location>
        <begin position="4"/>
        <end position="138"/>
    </location>
</feature>
<gene>
    <name evidence="4" type="ORF">A2042_08435</name>
</gene>
<evidence type="ECO:0000259" key="3">
    <source>
        <dbReference type="SMART" id="SM01003"/>
    </source>
</evidence>
<proteinExistence type="predicted"/>
<dbReference type="PANTHER" id="PTHR42795">
    <property type="entry name" value="ALANINE DEHYDROGENASE"/>
    <property type="match status" value="1"/>
</dbReference>